<proteinExistence type="predicted"/>
<comment type="caution">
    <text evidence="1">The sequence shown here is derived from an EMBL/GenBank/DDBJ whole genome shotgun (WGS) entry which is preliminary data.</text>
</comment>
<sequence>MRFFQKIYSLDVIEHENMTTFLRLDFSGLENDQRLHPDFVKFTVMLLPLNCFQYLNVDKFWITVLFSGLLLTQVVRISFRPINGFRTASDYNATSHKWYCSDSHADPSIGSQTTVRDPNGRVAVLLGSDPNISPKIQVVS</sequence>
<evidence type="ECO:0000313" key="2">
    <source>
        <dbReference type="Proteomes" id="UP000230233"/>
    </source>
</evidence>
<dbReference type="STRING" id="1611254.A0A2G5T6A6"/>
<accession>A0A2G5T6A6</accession>
<protein>
    <submittedName>
        <fullName evidence="1">Uncharacterized protein</fullName>
    </submittedName>
</protein>
<organism evidence="1 2">
    <name type="scientific">Caenorhabditis nigoni</name>
    <dbReference type="NCBI Taxonomy" id="1611254"/>
    <lineage>
        <taxon>Eukaryota</taxon>
        <taxon>Metazoa</taxon>
        <taxon>Ecdysozoa</taxon>
        <taxon>Nematoda</taxon>
        <taxon>Chromadorea</taxon>
        <taxon>Rhabditida</taxon>
        <taxon>Rhabditina</taxon>
        <taxon>Rhabditomorpha</taxon>
        <taxon>Rhabditoidea</taxon>
        <taxon>Rhabditidae</taxon>
        <taxon>Peloderinae</taxon>
        <taxon>Caenorhabditis</taxon>
    </lineage>
</organism>
<dbReference type="EMBL" id="PDUG01000005">
    <property type="protein sequence ID" value="PIC22641.1"/>
    <property type="molecule type" value="Genomic_DNA"/>
</dbReference>
<gene>
    <name evidence="1" type="primary">Cnig_chr_V.g16620</name>
    <name evidence="1" type="ORF">B9Z55_016620</name>
</gene>
<keyword evidence="2" id="KW-1185">Reference proteome</keyword>
<reference evidence="2" key="1">
    <citation type="submission" date="2017-10" db="EMBL/GenBank/DDBJ databases">
        <title>Rapid genome shrinkage in a self-fertile nematode reveals novel sperm competition proteins.</title>
        <authorList>
            <person name="Yin D."/>
            <person name="Schwarz E.M."/>
            <person name="Thomas C.G."/>
            <person name="Felde R.L."/>
            <person name="Korf I.F."/>
            <person name="Cutter A.D."/>
            <person name="Schartner C.M."/>
            <person name="Ralston E.J."/>
            <person name="Meyer B.J."/>
            <person name="Haag E.S."/>
        </authorList>
    </citation>
    <scope>NUCLEOTIDE SEQUENCE [LARGE SCALE GENOMIC DNA]</scope>
    <source>
        <strain evidence="2">JU1422</strain>
    </source>
</reference>
<dbReference type="Proteomes" id="UP000230233">
    <property type="component" value="Chromosome V"/>
</dbReference>
<evidence type="ECO:0000313" key="1">
    <source>
        <dbReference type="EMBL" id="PIC22641.1"/>
    </source>
</evidence>
<dbReference type="AlphaFoldDB" id="A0A2G5T6A6"/>
<name>A0A2G5T6A6_9PELO</name>